<dbReference type="InterPro" id="IPR036465">
    <property type="entry name" value="vWFA_dom_sf"/>
</dbReference>
<dbReference type="GO" id="GO:0007160">
    <property type="term" value="P:cell-matrix adhesion"/>
    <property type="evidence" value="ECO:0007669"/>
    <property type="project" value="TreeGrafter"/>
</dbReference>
<protein>
    <recommendedName>
        <fullName evidence="17">VWFA domain-containing protein</fullName>
    </recommendedName>
</protein>
<dbReference type="Gene3D" id="2.60.40.1460">
    <property type="entry name" value="Integrin domains. Chain A, domain 2"/>
    <property type="match status" value="1"/>
</dbReference>
<name>A0AAV7D127_ENGPU</name>
<keyword evidence="6" id="KW-0677">Repeat</keyword>
<evidence type="ECO:0000256" key="1">
    <source>
        <dbReference type="ARBA" id="ARBA00004479"/>
    </source>
</evidence>
<evidence type="ECO:0000256" key="9">
    <source>
        <dbReference type="ARBA" id="ARBA00022989"/>
    </source>
</evidence>
<dbReference type="Pfam" id="PF08441">
    <property type="entry name" value="Integrin_A_Ig_1"/>
    <property type="match status" value="1"/>
</dbReference>
<dbReference type="Gene3D" id="1.20.5.930">
    <property type="entry name" value="Bicelle-embedded integrin alpha(iib) transmembrane segment"/>
    <property type="match status" value="1"/>
</dbReference>
<dbReference type="GO" id="GO:0046872">
    <property type="term" value="F:metal ion binding"/>
    <property type="evidence" value="ECO:0007669"/>
    <property type="project" value="UniProtKB-KW"/>
</dbReference>
<dbReference type="PANTHER" id="PTHR23220:SF79">
    <property type="entry name" value="INTEGRIN ALPHA-E"/>
    <property type="match status" value="1"/>
</dbReference>
<dbReference type="GO" id="GO:0008305">
    <property type="term" value="C:integrin complex"/>
    <property type="evidence" value="ECO:0007669"/>
    <property type="project" value="InterPro"/>
</dbReference>
<evidence type="ECO:0000256" key="6">
    <source>
        <dbReference type="ARBA" id="ARBA00022737"/>
    </source>
</evidence>
<reference evidence="18" key="1">
    <citation type="thesis" date="2020" institute="ProQuest LLC" country="789 East Eisenhower Parkway, Ann Arbor, MI, USA">
        <title>Comparative Genomics and Chromosome Evolution.</title>
        <authorList>
            <person name="Mudd A.B."/>
        </authorList>
    </citation>
    <scope>NUCLEOTIDE SEQUENCE</scope>
    <source>
        <strain evidence="18">237g6f4</strain>
        <tissue evidence="18">Blood</tissue>
    </source>
</reference>
<gene>
    <name evidence="18" type="ORF">GDO81_006815</name>
</gene>
<dbReference type="InterPro" id="IPR013649">
    <property type="entry name" value="Integrin_alpha_Ig-like_1"/>
</dbReference>
<evidence type="ECO:0000256" key="10">
    <source>
        <dbReference type="ARBA" id="ARBA00023037"/>
    </source>
</evidence>
<keyword evidence="12" id="KW-1015">Disulfide bond</keyword>
<proteinExistence type="inferred from homology"/>
<keyword evidence="9 16" id="KW-1133">Transmembrane helix</keyword>
<evidence type="ECO:0000256" key="7">
    <source>
        <dbReference type="ARBA" id="ARBA00022837"/>
    </source>
</evidence>
<feature type="repeat" description="FG-GAP" evidence="15">
    <location>
        <begin position="242"/>
        <end position="305"/>
    </location>
</feature>
<keyword evidence="7" id="KW-0106">Calcium</keyword>
<dbReference type="AlphaFoldDB" id="A0AAV7D127"/>
<keyword evidence="11 16" id="KW-0472">Membrane</keyword>
<evidence type="ECO:0000313" key="19">
    <source>
        <dbReference type="Proteomes" id="UP000824782"/>
    </source>
</evidence>
<evidence type="ECO:0000256" key="11">
    <source>
        <dbReference type="ARBA" id="ARBA00023136"/>
    </source>
</evidence>
<evidence type="ECO:0000256" key="13">
    <source>
        <dbReference type="ARBA" id="ARBA00023170"/>
    </source>
</evidence>
<organism evidence="18 19">
    <name type="scientific">Engystomops pustulosus</name>
    <name type="common">Tungara frog</name>
    <name type="synonym">Physalaemus pustulosus</name>
    <dbReference type="NCBI Taxonomy" id="76066"/>
    <lineage>
        <taxon>Eukaryota</taxon>
        <taxon>Metazoa</taxon>
        <taxon>Chordata</taxon>
        <taxon>Craniata</taxon>
        <taxon>Vertebrata</taxon>
        <taxon>Euteleostomi</taxon>
        <taxon>Amphibia</taxon>
        <taxon>Batrachia</taxon>
        <taxon>Anura</taxon>
        <taxon>Neobatrachia</taxon>
        <taxon>Hyloidea</taxon>
        <taxon>Leptodactylidae</taxon>
        <taxon>Leiuperinae</taxon>
        <taxon>Engystomops</taxon>
    </lineage>
</organism>
<dbReference type="Pfam" id="PF01839">
    <property type="entry name" value="FG-GAP"/>
    <property type="match status" value="2"/>
</dbReference>
<dbReference type="Gene3D" id="2.130.10.130">
    <property type="entry name" value="Integrin alpha, N-terminal"/>
    <property type="match status" value="1"/>
</dbReference>
<dbReference type="InterPro" id="IPR013519">
    <property type="entry name" value="Int_alpha_beta-p"/>
</dbReference>
<evidence type="ECO:0000313" key="18">
    <source>
        <dbReference type="EMBL" id="KAG8590625.1"/>
    </source>
</evidence>
<keyword evidence="8 16" id="KW-0130">Cell adhesion</keyword>
<evidence type="ECO:0000256" key="4">
    <source>
        <dbReference type="ARBA" id="ARBA00022723"/>
    </source>
</evidence>
<keyword evidence="5" id="KW-0732">Signal</keyword>
<dbReference type="InterPro" id="IPR013517">
    <property type="entry name" value="FG-GAP"/>
</dbReference>
<keyword evidence="13 16" id="KW-0675">Receptor</keyword>
<keyword evidence="19" id="KW-1185">Reference proteome</keyword>
<evidence type="ECO:0000259" key="17">
    <source>
        <dbReference type="PROSITE" id="PS50234"/>
    </source>
</evidence>
<dbReference type="SMART" id="SM00191">
    <property type="entry name" value="Int_alpha"/>
    <property type="match status" value="4"/>
</dbReference>
<dbReference type="PRINTS" id="PR01185">
    <property type="entry name" value="INTEGRINA"/>
</dbReference>
<evidence type="ECO:0000256" key="2">
    <source>
        <dbReference type="ARBA" id="ARBA00008054"/>
    </source>
</evidence>
<dbReference type="GO" id="GO:0098609">
    <property type="term" value="P:cell-cell adhesion"/>
    <property type="evidence" value="ECO:0007669"/>
    <property type="project" value="TreeGrafter"/>
</dbReference>
<dbReference type="InterPro" id="IPR048285">
    <property type="entry name" value="Integrin_alpha_Ig-like_2"/>
</dbReference>
<dbReference type="SUPFAM" id="SSF69179">
    <property type="entry name" value="Integrin domains"/>
    <property type="match status" value="2"/>
</dbReference>
<dbReference type="InterPro" id="IPR000413">
    <property type="entry name" value="Integrin_alpha"/>
</dbReference>
<comment type="caution">
    <text evidence="18">The sequence shown here is derived from an EMBL/GenBank/DDBJ whole genome shotgun (WGS) entry which is preliminary data.</text>
</comment>
<comment type="similarity">
    <text evidence="2 16">Belongs to the integrin alpha chain family.</text>
</comment>
<dbReference type="GO" id="GO:0005178">
    <property type="term" value="F:integrin binding"/>
    <property type="evidence" value="ECO:0007669"/>
    <property type="project" value="TreeGrafter"/>
</dbReference>
<keyword evidence="4" id="KW-0479">Metal-binding</keyword>
<dbReference type="SUPFAM" id="SSF53300">
    <property type="entry name" value="vWA-like"/>
    <property type="match status" value="1"/>
</dbReference>
<dbReference type="InterPro" id="IPR002035">
    <property type="entry name" value="VWF_A"/>
</dbReference>
<dbReference type="InterPro" id="IPR032695">
    <property type="entry name" value="Integrin_dom_sf"/>
</dbReference>
<dbReference type="PANTHER" id="PTHR23220">
    <property type="entry name" value="INTEGRIN ALPHA"/>
    <property type="match status" value="1"/>
</dbReference>
<dbReference type="Pfam" id="PF20805">
    <property type="entry name" value="Integrin_A_Ig_2"/>
    <property type="match status" value="1"/>
</dbReference>
<dbReference type="PROSITE" id="PS51470">
    <property type="entry name" value="FG_GAP"/>
    <property type="match status" value="3"/>
</dbReference>
<dbReference type="Proteomes" id="UP000824782">
    <property type="component" value="Unassembled WGS sequence"/>
</dbReference>
<dbReference type="SUPFAM" id="SSF69318">
    <property type="entry name" value="Integrin alpha N-terminal domain"/>
    <property type="match status" value="1"/>
</dbReference>
<feature type="repeat" description="FG-GAP" evidence="15">
    <location>
        <begin position="309"/>
        <end position="369"/>
    </location>
</feature>
<dbReference type="Gene3D" id="2.60.40.1510">
    <property type="entry name" value="ntegrin, alpha v. Chain A, domain 3"/>
    <property type="match status" value="1"/>
</dbReference>
<dbReference type="GO" id="GO:0009897">
    <property type="term" value="C:external side of plasma membrane"/>
    <property type="evidence" value="ECO:0007669"/>
    <property type="project" value="TreeGrafter"/>
</dbReference>
<sequence length="839" mass="94232">MDPVNITTVINSPKMKTIERFIIGVGGVFNKTNAYSELKLIATEEKDHVIRVEDYSKLEGLISSLQQKMAGIEGTKGDSLEFDLAEIGFSSHLKDKNTLVLGTVGAFDWSGGLMVYFTDSEPHKVRFLNESAALSNTVGYSYLGYSVSSAKRRHSLYIAGAPRHSNVGKVLVFEEDIKSYHLWQTLTGEQLGSYFGHQLCTIDINKDGSTDFLLVGAPFYHIKGEEGRVYLYRLSDEGTFTLVFKLEQSYYSFARFGYSIAQIGDINHDGFQDIAIGAPLEGHFDDPKSFGSVYIYNSIEDGIRKTPSQRIRPSDLSQKLQFFGQAIDGGLDITGDEYPDLAIGALRNVIVLQSRPVVKIRATIDFEPSKIPVTHVDTTINANLCFNVIPFNQTELYKSYLDYKVELDVFMEQKRISLSDGFSSNQKLHIAHKNCTLFTLTVLPCNYDCFSDITIKISYTLKSDPRRDLSPPVLDFYQQDYTLVQLPYEKDCNNKERCIPSLSMAIRESRTQLVIGYTKNVTVTLSLTNSGDHSYMTNVTLIYPENLLFTFIRPPKNPGVKCSAPKIFPSSNSTMICGIRHPVFEASTETFSIIWQLTEEKVSTREATIYYAVNNFNNNSAPLVQKTVFPIRHSFSAVLSVPQAALYVTIPSDPELYEEVQYTFNVIVENQFAADLTLELKVPIIVNGVTISDVQLIQNVQNSTQCETKTQVPGCGNELNDEEIKCLIISCDVTSGKEEIKITTRLHMQNLHKLVKETQEFNITGEILYDKDLYVDLKDPEHKAQLSITILKNKEIDILPVVIGSSVGGILLLVIIVIILVKSGFFKRKYKNFDTNEVE</sequence>
<dbReference type="EMBL" id="WNYA01000002">
    <property type="protein sequence ID" value="KAG8590625.1"/>
    <property type="molecule type" value="Genomic_DNA"/>
</dbReference>
<keyword evidence="10 16" id="KW-0401">Integrin</keyword>
<dbReference type="PROSITE" id="PS50234">
    <property type="entry name" value="VWFA"/>
    <property type="match status" value="1"/>
</dbReference>
<evidence type="ECO:0000256" key="12">
    <source>
        <dbReference type="ARBA" id="ARBA00023157"/>
    </source>
</evidence>
<keyword evidence="3 16" id="KW-0812">Transmembrane</keyword>
<dbReference type="GO" id="GO:0007229">
    <property type="term" value="P:integrin-mediated signaling pathway"/>
    <property type="evidence" value="ECO:0007669"/>
    <property type="project" value="UniProtKB-KW"/>
</dbReference>
<feature type="transmembrane region" description="Helical" evidence="16">
    <location>
        <begin position="798"/>
        <end position="821"/>
    </location>
</feature>
<keyword evidence="14" id="KW-0325">Glycoprotein</keyword>
<evidence type="ECO:0000256" key="5">
    <source>
        <dbReference type="ARBA" id="ARBA00022729"/>
    </source>
</evidence>
<evidence type="ECO:0000256" key="8">
    <source>
        <dbReference type="ARBA" id="ARBA00022889"/>
    </source>
</evidence>
<feature type="domain" description="VWFA" evidence="17">
    <location>
        <begin position="1"/>
        <end position="65"/>
    </location>
</feature>
<dbReference type="GO" id="GO:0033627">
    <property type="term" value="P:cell adhesion mediated by integrin"/>
    <property type="evidence" value="ECO:0007669"/>
    <property type="project" value="TreeGrafter"/>
</dbReference>
<feature type="repeat" description="FG-GAP" evidence="15">
    <location>
        <begin position="181"/>
        <end position="241"/>
    </location>
</feature>
<evidence type="ECO:0000256" key="14">
    <source>
        <dbReference type="ARBA" id="ARBA00023180"/>
    </source>
</evidence>
<comment type="subcellular location">
    <subcellularLocation>
        <location evidence="1 16">Membrane</location>
        <topology evidence="1 16">Single-pass type I membrane protein</topology>
    </subcellularLocation>
</comment>
<accession>A0AAV7D127</accession>
<evidence type="ECO:0000256" key="3">
    <source>
        <dbReference type="ARBA" id="ARBA00022692"/>
    </source>
</evidence>
<dbReference type="Gene3D" id="2.60.40.1530">
    <property type="entry name" value="ntegrin, alpha v. Chain A, domain 4"/>
    <property type="match status" value="1"/>
</dbReference>
<evidence type="ECO:0000256" key="16">
    <source>
        <dbReference type="RuleBase" id="RU003762"/>
    </source>
</evidence>
<dbReference type="InterPro" id="IPR028994">
    <property type="entry name" value="Integrin_alpha_N"/>
</dbReference>
<evidence type="ECO:0000256" key="15">
    <source>
        <dbReference type="PROSITE-ProRule" id="PRU00803"/>
    </source>
</evidence>